<dbReference type="InterPro" id="IPR036271">
    <property type="entry name" value="Tet_transcr_reg_TetR-rel_C_sf"/>
</dbReference>
<evidence type="ECO:0000313" key="5">
    <source>
        <dbReference type="Proteomes" id="UP001597497"/>
    </source>
</evidence>
<dbReference type="PANTHER" id="PTHR43479">
    <property type="entry name" value="ACREF/ENVCD OPERON REPRESSOR-RELATED"/>
    <property type="match status" value="1"/>
</dbReference>
<sequence length="196" mass="22210">MKQEDRRRQTTARILETTLTLIKQKGCEAVTLKDIVAHSGLSKGAIFHYVKSKEEIFAWILREQIEQTNTRFLNEVHEGGSSFAGPMERITEALQAMDDPRNLSSQVLMYLLGKEKDPKVTEVLNQFYDTLLNMAKSWIEIGQQHGVIQPSVDADTTAEMFVLLGFGMRMRASFSAQATHFNADRLARFIAQTLQS</sequence>
<dbReference type="PRINTS" id="PR00455">
    <property type="entry name" value="HTHTETR"/>
</dbReference>
<dbReference type="Pfam" id="PF00440">
    <property type="entry name" value="TetR_N"/>
    <property type="match status" value="1"/>
</dbReference>
<dbReference type="Proteomes" id="UP001597497">
    <property type="component" value="Unassembled WGS sequence"/>
</dbReference>
<dbReference type="EMBL" id="JBHUMM010000045">
    <property type="protein sequence ID" value="MFD2673642.1"/>
    <property type="molecule type" value="Genomic_DNA"/>
</dbReference>
<dbReference type="PROSITE" id="PS50977">
    <property type="entry name" value="HTH_TETR_2"/>
    <property type="match status" value="1"/>
</dbReference>
<keyword evidence="5" id="KW-1185">Reference proteome</keyword>
<keyword evidence="1 2" id="KW-0238">DNA-binding</keyword>
<dbReference type="InterPro" id="IPR001647">
    <property type="entry name" value="HTH_TetR"/>
</dbReference>
<accession>A0ABW5RFC8</accession>
<dbReference type="SUPFAM" id="SSF48498">
    <property type="entry name" value="Tetracyclin repressor-like, C-terminal domain"/>
    <property type="match status" value="1"/>
</dbReference>
<name>A0ABW5RFC8_9BACL</name>
<dbReference type="SUPFAM" id="SSF46689">
    <property type="entry name" value="Homeodomain-like"/>
    <property type="match status" value="1"/>
</dbReference>
<evidence type="ECO:0000256" key="2">
    <source>
        <dbReference type="PROSITE-ProRule" id="PRU00335"/>
    </source>
</evidence>
<protein>
    <submittedName>
        <fullName evidence="4">TetR/AcrR family transcriptional regulator</fullName>
    </submittedName>
</protein>
<comment type="caution">
    <text evidence="4">The sequence shown here is derived from an EMBL/GenBank/DDBJ whole genome shotgun (WGS) entry which is preliminary data.</text>
</comment>
<dbReference type="InterPro" id="IPR009057">
    <property type="entry name" value="Homeodomain-like_sf"/>
</dbReference>
<evidence type="ECO:0000256" key="1">
    <source>
        <dbReference type="ARBA" id="ARBA00023125"/>
    </source>
</evidence>
<gene>
    <name evidence="4" type="ORF">ACFSUC_18995</name>
</gene>
<feature type="DNA-binding region" description="H-T-H motif" evidence="2">
    <location>
        <begin position="31"/>
        <end position="50"/>
    </location>
</feature>
<dbReference type="RefSeq" id="WP_379931227.1">
    <property type="nucleotide sequence ID" value="NZ_JBHUMM010000045.1"/>
</dbReference>
<evidence type="ECO:0000259" key="3">
    <source>
        <dbReference type="PROSITE" id="PS50977"/>
    </source>
</evidence>
<reference evidence="5" key="1">
    <citation type="journal article" date="2019" name="Int. J. Syst. Evol. Microbiol.">
        <title>The Global Catalogue of Microorganisms (GCM) 10K type strain sequencing project: providing services to taxonomists for standard genome sequencing and annotation.</title>
        <authorList>
            <consortium name="The Broad Institute Genomics Platform"/>
            <consortium name="The Broad Institute Genome Sequencing Center for Infectious Disease"/>
            <person name="Wu L."/>
            <person name="Ma J."/>
        </authorList>
    </citation>
    <scope>NUCLEOTIDE SEQUENCE [LARGE SCALE GENOMIC DNA]</scope>
    <source>
        <strain evidence="5">KCTC 33676</strain>
    </source>
</reference>
<evidence type="ECO:0000313" key="4">
    <source>
        <dbReference type="EMBL" id="MFD2673642.1"/>
    </source>
</evidence>
<proteinExistence type="predicted"/>
<dbReference type="InterPro" id="IPR050624">
    <property type="entry name" value="HTH-type_Tx_Regulator"/>
</dbReference>
<organism evidence="4 5">
    <name type="scientific">Marinicrinis sediminis</name>
    <dbReference type="NCBI Taxonomy" id="1652465"/>
    <lineage>
        <taxon>Bacteria</taxon>
        <taxon>Bacillati</taxon>
        <taxon>Bacillota</taxon>
        <taxon>Bacilli</taxon>
        <taxon>Bacillales</taxon>
        <taxon>Paenibacillaceae</taxon>
    </lineage>
</organism>
<dbReference type="Gene3D" id="1.10.357.10">
    <property type="entry name" value="Tetracycline Repressor, domain 2"/>
    <property type="match status" value="1"/>
</dbReference>
<dbReference type="PANTHER" id="PTHR43479:SF11">
    <property type="entry name" value="ACREF_ENVCD OPERON REPRESSOR-RELATED"/>
    <property type="match status" value="1"/>
</dbReference>
<feature type="domain" description="HTH tetR-type" evidence="3">
    <location>
        <begin position="8"/>
        <end position="68"/>
    </location>
</feature>